<dbReference type="SMART" id="SM00737">
    <property type="entry name" value="ML"/>
    <property type="match status" value="1"/>
</dbReference>
<organism evidence="10 11">
    <name type="scientific">Acaulospora morrowiae</name>
    <dbReference type="NCBI Taxonomy" id="94023"/>
    <lineage>
        <taxon>Eukaryota</taxon>
        <taxon>Fungi</taxon>
        <taxon>Fungi incertae sedis</taxon>
        <taxon>Mucoromycota</taxon>
        <taxon>Glomeromycotina</taxon>
        <taxon>Glomeromycetes</taxon>
        <taxon>Diversisporales</taxon>
        <taxon>Acaulosporaceae</taxon>
        <taxon>Acaulospora</taxon>
    </lineage>
</organism>
<keyword evidence="7" id="KW-0445">Lipid transport</keyword>
<dbReference type="InterPro" id="IPR039670">
    <property type="entry name" value="NPC2-like"/>
</dbReference>
<dbReference type="AlphaFoldDB" id="A0A9N9DXJ2"/>
<comment type="caution">
    <text evidence="10">The sequence shown here is derived from an EMBL/GenBank/DDBJ whole genome shotgun (WGS) entry which is preliminary data.</text>
</comment>
<protein>
    <recommendedName>
        <fullName evidence="4">Phosphatidylglycerol/phosphatidylinositol transfer protein</fullName>
    </recommendedName>
</protein>
<keyword evidence="11" id="KW-1185">Reference proteome</keyword>
<evidence type="ECO:0000256" key="8">
    <source>
        <dbReference type="SAM" id="SignalP"/>
    </source>
</evidence>
<feature type="non-terminal residue" evidence="10">
    <location>
        <position position="199"/>
    </location>
</feature>
<comment type="similarity">
    <text evidence="2">Belongs to the NPC2 family.</text>
</comment>
<feature type="signal peptide" evidence="8">
    <location>
        <begin position="1"/>
        <end position="20"/>
    </location>
</feature>
<dbReference type="InterPro" id="IPR003172">
    <property type="entry name" value="ML_dom"/>
</dbReference>
<comment type="subunit">
    <text evidence="3">Monomer.</text>
</comment>
<dbReference type="EMBL" id="CAJVPV010010978">
    <property type="protein sequence ID" value="CAG8656631.1"/>
    <property type="molecule type" value="Genomic_DNA"/>
</dbReference>
<dbReference type="OrthoDB" id="2392981at2759"/>
<evidence type="ECO:0000313" key="10">
    <source>
        <dbReference type="EMBL" id="CAG8656631.1"/>
    </source>
</evidence>
<feature type="chain" id="PRO_5040151021" description="Phosphatidylglycerol/phosphatidylinositol transfer protein" evidence="8">
    <location>
        <begin position="21"/>
        <end position="199"/>
    </location>
</feature>
<proteinExistence type="inferred from homology"/>
<dbReference type="SUPFAM" id="SSF81296">
    <property type="entry name" value="E set domains"/>
    <property type="match status" value="1"/>
</dbReference>
<evidence type="ECO:0000313" key="11">
    <source>
        <dbReference type="Proteomes" id="UP000789342"/>
    </source>
</evidence>
<evidence type="ECO:0000256" key="2">
    <source>
        <dbReference type="ARBA" id="ARBA00006370"/>
    </source>
</evidence>
<feature type="domain" description="MD-2-related lipid-recognition" evidence="9">
    <location>
        <begin position="24"/>
        <end position="149"/>
    </location>
</feature>
<dbReference type="PANTHER" id="PTHR11306">
    <property type="entry name" value="NIEMANN PICK TYPE C2 PROTEIN NPC2-RELATED"/>
    <property type="match status" value="1"/>
</dbReference>
<dbReference type="InterPro" id="IPR014756">
    <property type="entry name" value="Ig_E-set"/>
</dbReference>
<evidence type="ECO:0000256" key="3">
    <source>
        <dbReference type="ARBA" id="ARBA00011245"/>
    </source>
</evidence>
<dbReference type="Proteomes" id="UP000789342">
    <property type="component" value="Unassembled WGS sequence"/>
</dbReference>
<evidence type="ECO:0000256" key="7">
    <source>
        <dbReference type="ARBA" id="ARBA00023055"/>
    </source>
</evidence>
<dbReference type="Pfam" id="PF02221">
    <property type="entry name" value="E1_DerP2_DerF2"/>
    <property type="match status" value="1"/>
</dbReference>
<evidence type="ECO:0000256" key="5">
    <source>
        <dbReference type="ARBA" id="ARBA00022448"/>
    </source>
</evidence>
<keyword evidence="5" id="KW-0813">Transport</keyword>
<sequence>MNRNFILGLILLATLSVLNAATTFEECNVFSDEAPINVTISPDPFILGEPITFTVFGKLTVDITTQTVVNISFNDHFGSHISLFSFPICNENTKCPILARNEFSMVATVNVPASLPSKYIILVRVLNSTQLFVENIDKPYSLGCAIYYSFITSSTAGPSKTSSGSSTTAITKTSGREKIEWSSRLNLSLGLWWIIWIFG</sequence>
<dbReference type="GO" id="GO:0015918">
    <property type="term" value="P:sterol transport"/>
    <property type="evidence" value="ECO:0007669"/>
    <property type="project" value="InterPro"/>
</dbReference>
<accession>A0A9N9DXJ2</accession>
<name>A0A9N9DXJ2_9GLOM</name>
<evidence type="ECO:0000259" key="9">
    <source>
        <dbReference type="SMART" id="SM00737"/>
    </source>
</evidence>
<evidence type="ECO:0000256" key="4">
    <source>
        <dbReference type="ARBA" id="ARBA00016056"/>
    </source>
</evidence>
<comment type="function">
    <text evidence="1">Catalyzes the intermembrane transfer of phosphatidylglycerol and phosphatidylinositol.</text>
</comment>
<dbReference type="PANTHER" id="PTHR11306:SF0">
    <property type="entry name" value="PHOSPHATIDYLGLYCEROL_PHOSPHATIDYLINOSITOL TRANSFER PROTEIN"/>
    <property type="match status" value="1"/>
</dbReference>
<dbReference type="GO" id="GO:0032934">
    <property type="term" value="F:sterol binding"/>
    <property type="evidence" value="ECO:0007669"/>
    <property type="project" value="InterPro"/>
</dbReference>
<reference evidence="10" key="1">
    <citation type="submission" date="2021-06" db="EMBL/GenBank/DDBJ databases">
        <authorList>
            <person name="Kallberg Y."/>
            <person name="Tangrot J."/>
            <person name="Rosling A."/>
        </authorList>
    </citation>
    <scope>NUCLEOTIDE SEQUENCE</scope>
    <source>
        <strain evidence="10">CL551</strain>
    </source>
</reference>
<evidence type="ECO:0000256" key="6">
    <source>
        <dbReference type="ARBA" id="ARBA00022729"/>
    </source>
</evidence>
<gene>
    <name evidence="10" type="ORF">AMORRO_LOCUS10218</name>
</gene>
<keyword evidence="6 8" id="KW-0732">Signal</keyword>
<evidence type="ECO:0000256" key="1">
    <source>
        <dbReference type="ARBA" id="ARBA00002053"/>
    </source>
</evidence>